<evidence type="ECO:0000313" key="2">
    <source>
        <dbReference type="Proteomes" id="UP001466933"/>
    </source>
</evidence>
<protein>
    <submittedName>
        <fullName evidence="1">Uncharacterized protein</fullName>
    </submittedName>
</protein>
<name>A0ABU9WIA4_9BURK</name>
<reference evidence="1 2" key="1">
    <citation type="submission" date="2024-05" db="EMBL/GenBank/DDBJ databases">
        <title>Burkholderia sp. Nov. a novel bacteria isolated from rhizosphere soil of Camellia sinensis.</title>
        <authorList>
            <person name="Dong Y."/>
        </authorList>
    </citation>
    <scope>NUCLEOTIDE SEQUENCE [LARGE SCALE GENOMIC DNA]</scope>
    <source>
        <strain evidence="1 2">GS2Y</strain>
    </source>
</reference>
<organism evidence="1 2">
    <name type="scientific">Burkholderia theae</name>
    <dbReference type="NCBI Taxonomy" id="3143496"/>
    <lineage>
        <taxon>Bacteria</taxon>
        <taxon>Pseudomonadati</taxon>
        <taxon>Pseudomonadota</taxon>
        <taxon>Betaproteobacteria</taxon>
        <taxon>Burkholderiales</taxon>
        <taxon>Burkholderiaceae</taxon>
        <taxon>Burkholderia</taxon>
    </lineage>
</organism>
<dbReference type="RefSeq" id="WP_343492717.1">
    <property type="nucleotide sequence ID" value="NZ_JBCPYA010000006.1"/>
</dbReference>
<gene>
    <name evidence="1" type="ORF">VOI36_16915</name>
</gene>
<evidence type="ECO:0000313" key="1">
    <source>
        <dbReference type="EMBL" id="MEN2471584.1"/>
    </source>
</evidence>
<dbReference type="Proteomes" id="UP001466933">
    <property type="component" value="Unassembled WGS sequence"/>
</dbReference>
<comment type="caution">
    <text evidence="1">The sequence shown here is derived from an EMBL/GenBank/DDBJ whole genome shotgun (WGS) entry which is preliminary data.</text>
</comment>
<proteinExistence type="predicted"/>
<keyword evidence="2" id="KW-1185">Reference proteome</keyword>
<sequence length="166" mass="18537">MKPLPSYIEEALHKPIDYSTDFTARVSSLRGVLSKELGVPFAHDAGMDYSPAQFVSFVCGASDVGEKSNYSFEVRYYISSRANLFAVYVFDKKLTVVGDRELNHPIDTGRLPPRVQEVIARGDAVLQESGYREVGFEFFKIHAPGCETQMDGLPANIFETLFTEIV</sequence>
<accession>A0ABU9WIA4</accession>
<dbReference type="EMBL" id="JBCPYA010000006">
    <property type="protein sequence ID" value="MEN2471584.1"/>
    <property type="molecule type" value="Genomic_DNA"/>
</dbReference>